<accession>A0A6J4V272</accession>
<dbReference type="InterPro" id="IPR014710">
    <property type="entry name" value="RmlC-like_jellyroll"/>
</dbReference>
<evidence type="ECO:0000313" key="1">
    <source>
        <dbReference type="EMBL" id="CAA9566876.1"/>
    </source>
</evidence>
<dbReference type="Gene3D" id="2.60.120.10">
    <property type="entry name" value="Jelly Rolls"/>
    <property type="match status" value="1"/>
</dbReference>
<reference evidence="1" key="1">
    <citation type="submission" date="2020-02" db="EMBL/GenBank/DDBJ databases">
        <authorList>
            <person name="Meier V. D."/>
        </authorList>
    </citation>
    <scope>NUCLEOTIDE SEQUENCE</scope>
    <source>
        <strain evidence="1">AVDCRST_MAG19</strain>
    </source>
</reference>
<gene>
    <name evidence="1" type="ORF">AVDCRST_MAG19-2314</name>
</gene>
<dbReference type="AlphaFoldDB" id="A0A6J4V272"/>
<evidence type="ECO:0008006" key="2">
    <source>
        <dbReference type="Google" id="ProtNLM"/>
    </source>
</evidence>
<sequence>MSGPSRPAAEAPPDDGVVAGRAAADAADLGWFVGHFIPPGQDGGNPRSTSALEVKWAVYDGGEARTDWALNRTATTLAVLVRGRFRLLFPGREVLLAAEGDYVLWRPGVPHAWAAEMPAIVLTVRWPSIANDHVEVPGPDVGVLGSVAAP</sequence>
<dbReference type="SUPFAM" id="SSF51182">
    <property type="entry name" value="RmlC-like cupins"/>
    <property type="match status" value="1"/>
</dbReference>
<proteinExistence type="predicted"/>
<dbReference type="EMBL" id="CADCWL010000110">
    <property type="protein sequence ID" value="CAA9566876.1"/>
    <property type="molecule type" value="Genomic_DNA"/>
</dbReference>
<protein>
    <recommendedName>
        <fullName evidence="2">Signal peptidase I</fullName>
    </recommendedName>
</protein>
<organism evidence="1">
    <name type="scientific">uncultured Thermomicrobiales bacterium</name>
    <dbReference type="NCBI Taxonomy" id="1645740"/>
    <lineage>
        <taxon>Bacteria</taxon>
        <taxon>Pseudomonadati</taxon>
        <taxon>Thermomicrobiota</taxon>
        <taxon>Thermomicrobia</taxon>
        <taxon>Thermomicrobiales</taxon>
        <taxon>environmental samples</taxon>
    </lineage>
</organism>
<name>A0A6J4V272_9BACT</name>
<dbReference type="InterPro" id="IPR011051">
    <property type="entry name" value="RmlC_Cupin_sf"/>
</dbReference>